<keyword evidence="5" id="KW-0276">Fatty acid metabolism</keyword>
<evidence type="ECO:0000256" key="7">
    <source>
        <dbReference type="ARBA" id="ARBA00023002"/>
    </source>
</evidence>
<name>A0ABQ7Z941_BRANA</name>
<protein>
    <recommendedName>
        <fullName evidence="13">Fatty acid desaturase domain-containing protein</fullName>
    </recommendedName>
</protein>
<comment type="caution">
    <text evidence="14">The sequence shown here is derived from an EMBL/GenBank/DDBJ whole genome shotgun (WGS) entry which is preliminary data.</text>
</comment>
<keyword evidence="11" id="KW-0444">Lipid biosynthesis</keyword>
<evidence type="ECO:0000256" key="3">
    <source>
        <dbReference type="ARBA" id="ARBA00009295"/>
    </source>
</evidence>
<evidence type="ECO:0000259" key="13">
    <source>
        <dbReference type="Pfam" id="PF00487"/>
    </source>
</evidence>
<keyword evidence="11" id="KW-0275">Fatty acid biosynthesis</keyword>
<dbReference type="PANTHER" id="PTHR11351:SF78">
    <property type="entry name" value="FATTY ACID DESATURASE DOMAIN-CONTAINING PROTEIN"/>
    <property type="match status" value="1"/>
</dbReference>
<evidence type="ECO:0000256" key="11">
    <source>
        <dbReference type="RuleBase" id="RU000581"/>
    </source>
</evidence>
<evidence type="ECO:0000256" key="9">
    <source>
        <dbReference type="ARBA" id="ARBA00023098"/>
    </source>
</evidence>
<feature type="transmembrane region" description="Helical" evidence="12">
    <location>
        <begin position="177"/>
        <end position="196"/>
    </location>
</feature>
<comment type="domain">
    <text evidence="11">The histidine box domains are involved in binding the catalytic metal ions.</text>
</comment>
<keyword evidence="9" id="KW-0443">Lipid metabolism</keyword>
<dbReference type="PRINTS" id="PR00075">
    <property type="entry name" value="FACDDSATRASE"/>
</dbReference>
<feature type="transmembrane region" description="Helical" evidence="12">
    <location>
        <begin position="61"/>
        <end position="80"/>
    </location>
</feature>
<keyword evidence="10 12" id="KW-0472">Membrane</keyword>
<evidence type="ECO:0000256" key="8">
    <source>
        <dbReference type="ARBA" id="ARBA00023004"/>
    </source>
</evidence>
<dbReference type="EMBL" id="JAGKQM010000015">
    <property type="protein sequence ID" value="KAH0876736.1"/>
    <property type="molecule type" value="Genomic_DNA"/>
</dbReference>
<dbReference type="InterPro" id="IPR015876">
    <property type="entry name" value="Acyl-CoA_DS"/>
</dbReference>
<gene>
    <name evidence="14" type="ORF">HID58_064130</name>
</gene>
<evidence type="ECO:0000256" key="2">
    <source>
        <dbReference type="ARBA" id="ARBA00005105"/>
    </source>
</evidence>
<evidence type="ECO:0000256" key="1">
    <source>
        <dbReference type="ARBA" id="ARBA00004141"/>
    </source>
</evidence>
<reference evidence="14 15" key="1">
    <citation type="submission" date="2021-05" db="EMBL/GenBank/DDBJ databases">
        <title>Genome Assembly of Synthetic Allotetraploid Brassica napus Reveals Homoeologous Exchanges between Subgenomes.</title>
        <authorList>
            <person name="Davis J.T."/>
        </authorList>
    </citation>
    <scope>NUCLEOTIDE SEQUENCE [LARGE SCALE GENOMIC DNA]</scope>
    <source>
        <strain evidence="15">cv. Da-Ae</strain>
        <tissue evidence="14">Seedling</tissue>
    </source>
</reference>
<feature type="transmembrane region" description="Helical" evidence="12">
    <location>
        <begin position="37"/>
        <end position="55"/>
    </location>
</feature>
<feature type="transmembrane region" description="Helical" evidence="12">
    <location>
        <begin position="557"/>
        <end position="577"/>
    </location>
</feature>
<evidence type="ECO:0000313" key="15">
    <source>
        <dbReference type="Proteomes" id="UP000824890"/>
    </source>
</evidence>
<accession>A0ABQ7Z941</accession>
<sequence length="685" mass="80370">MLMSSSEENHRKTVEDKAEMRRRKRAIWERKWKRLDIVKAFASLFVHFLCLLAPFHFTWPALRVALVVYTVGGLGITVSYHRNLAHRSFKVPKWLEYLFAYCGLLAIQGDPIDWVSTHRYHHQFTDSDRDPHSPNEGFWFSHLLWLFDTGYLVEKCGRKTNVEDLKRQWFYKFLQRTVLYHILAFGFLLYYFGGYWGSNGASCDLPHQLSLPYLGKPNLEDQRHFSWLSVFSFGESWHNNHHAFESSARQGLEWWQIDISWYIVRFLEIIGLATDVKLPSESQRRRMALVRYWGSNGASCDLPHQLSLPYLGKPNLEDQRHFSWLSVFSFGESWHNNHHAFESSARQGLEWWQIDISWYIVRFLEIIGLATDVKLPSESQRRRMALSLMGGTKEDGSGSSRKAMRKEKRAFFFRKWTSVDVMRASSVMAVHLSCVLAPFNYKWEALLFGFLLAAVTNLSITFSYHRNLTHKSFKLPKWLEYPFAYSALFALQGHPIDWVSTHRFHHQFTDSDRDPHSPIEGFWFSHVLWIFDTSYLREKCGARNNVMDLKQQWFYRFLQKTVGLHVMAFWTLVYIWGGLPYLTCGVGVGGAIGYHGTWLINSACHILGSRAWNTKDTSRNIWWLAPVTMGESWHNNHHAFEASARHGLEWYQLDITWYLIRFFQALGLATDVKLPSEAQKHKMAF</sequence>
<comment type="pathway">
    <text evidence="2">Lipid metabolism; polyunsaturated fatty acid biosynthesis.</text>
</comment>
<evidence type="ECO:0000313" key="14">
    <source>
        <dbReference type="EMBL" id="KAH0876736.1"/>
    </source>
</evidence>
<evidence type="ECO:0000256" key="5">
    <source>
        <dbReference type="ARBA" id="ARBA00022832"/>
    </source>
</evidence>
<evidence type="ECO:0000256" key="12">
    <source>
        <dbReference type="SAM" id="Phobius"/>
    </source>
</evidence>
<proteinExistence type="inferred from homology"/>
<evidence type="ECO:0000256" key="10">
    <source>
        <dbReference type="ARBA" id="ARBA00023136"/>
    </source>
</evidence>
<evidence type="ECO:0000256" key="6">
    <source>
        <dbReference type="ARBA" id="ARBA00022989"/>
    </source>
</evidence>
<keyword evidence="15" id="KW-1185">Reference proteome</keyword>
<keyword evidence="6 12" id="KW-1133">Transmembrane helix</keyword>
<dbReference type="InterPro" id="IPR005804">
    <property type="entry name" value="FA_desaturase_dom"/>
</dbReference>
<keyword evidence="7 11" id="KW-0560">Oxidoreductase</keyword>
<feature type="domain" description="Fatty acid desaturase" evidence="13">
    <location>
        <begin position="443"/>
        <end position="660"/>
    </location>
</feature>
<keyword evidence="8" id="KW-0408">Iron</keyword>
<dbReference type="CDD" id="cd03505">
    <property type="entry name" value="Delta9-FADS-like"/>
    <property type="match status" value="2"/>
</dbReference>
<organism evidence="14 15">
    <name type="scientific">Brassica napus</name>
    <name type="common">Rape</name>
    <dbReference type="NCBI Taxonomy" id="3708"/>
    <lineage>
        <taxon>Eukaryota</taxon>
        <taxon>Viridiplantae</taxon>
        <taxon>Streptophyta</taxon>
        <taxon>Embryophyta</taxon>
        <taxon>Tracheophyta</taxon>
        <taxon>Spermatophyta</taxon>
        <taxon>Magnoliopsida</taxon>
        <taxon>eudicotyledons</taxon>
        <taxon>Gunneridae</taxon>
        <taxon>Pentapetalae</taxon>
        <taxon>rosids</taxon>
        <taxon>malvids</taxon>
        <taxon>Brassicales</taxon>
        <taxon>Brassicaceae</taxon>
        <taxon>Brassiceae</taxon>
        <taxon>Brassica</taxon>
    </lineage>
</organism>
<evidence type="ECO:0000256" key="4">
    <source>
        <dbReference type="ARBA" id="ARBA00022692"/>
    </source>
</evidence>
<keyword evidence="4 11" id="KW-0812">Transmembrane</keyword>
<feature type="transmembrane region" description="Helical" evidence="12">
    <location>
        <begin position="445"/>
        <end position="464"/>
    </location>
</feature>
<dbReference type="Proteomes" id="UP000824890">
    <property type="component" value="Unassembled WGS sequence"/>
</dbReference>
<feature type="domain" description="Fatty acid desaturase" evidence="13">
    <location>
        <begin position="58"/>
        <end position="258"/>
    </location>
</feature>
<comment type="cofactor">
    <cofactor evidence="11">
        <name>Fe(2+)</name>
        <dbReference type="ChEBI" id="CHEBI:29033"/>
    </cofactor>
</comment>
<dbReference type="PANTHER" id="PTHR11351">
    <property type="entry name" value="ACYL-COA DESATURASE"/>
    <property type="match status" value="1"/>
</dbReference>
<comment type="subcellular location">
    <subcellularLocation>
        <location evidence="1">Membrane</location>
        <topology evidence="1">Multi-pass membrane protein</topology>
    </subcellularLocation>
</comment>
<dbReference type="Pfam" id="PF00487">
    <property type="entry name" value="FA_desaturase"/>
    <property type="match status" value="2"/>
</dbReference>
<comment type="similarity">
    <text evidence="3 11">Belongs to the fatty acid desaturase type 1 family.</text>
</comment>